<evidence type="ECO:0000256" key="4">
    <source>
        <dbReference type="SAM" id="MobiDB-lite"/>
    </source>
</evidence>
<gene>
    <name evidence="5" type="ORF">TCMB3V08_LOCUS8128</name>
</gene>
<evidence type="ECO:0000313" key="5">
    <source>
        <dbReference type="EMBL" id="CAD7575538.1"/>
    </source>
</evidence>
<dbReference type="PANTHER" id="PTHR24173">
    <property type="entry name" value="ANKYRIN REPEAT CONTAINING"/>
    <property type="match status" value="1"/>
</dbReference>
<organism evidence="5">
    <name type="scientific">Timema californicum</name>
    <name type="common">California timema</name>
    <name type="synonym">Walking stick</name>
    <dbReference type="NCBI Taxonomy" id="61474"/>
    <lineage>
        <taxon>Eukaryota</taxon>
        <taxon>Metazoa</taxon>
        <taxon>Ecdysozoa</taxon>
        <taxon>Arthropoda</taxon>
        <taxon>Hexapoda</taxon>
        <taxon>Insecta</taxon>
        <taxon>Pterygota</taxon>
        <taxon>Neoptera</taxon>
        <taxon>Polyneoptera</taxon>
        <taxon>Phasmatodea</taxon>
        <taxon>Timematodea</taxon>
        <taxon>Timematoidea</taxon>
        <taxon>Timematidae</taxon>
        <taxon>Timema</taxon>
    </lineage>
</organism>
<protein>
    <submittedName>
        <fullName evidence="5">(California timema) hypothetical protein</fullName>
    </submittedName>
</protein>
<reference evidence="5" key="1">
    <citation type="submission" date="2020-11" db="EMBL/GenBank/DDBJ databases">
        <authorList>
            <person name="Tran Van P."/>
        </authorList>
    </citation>
    <scope>NUCLEOTIDE SEQUENCE</scope>
</reference>
<evidence type="ECO:0000256" key="3">
    <source>
        <dbReference type="PROSITE-ProRule" id="PRU00023"/>
    </source>
</evidence>
<dbReference type="Pfam" id="PF13637">
    <property type="entry name" value="Ank_4"/>
    <property type="match status" value="1"/>
</dbReference>
<dbReference type="SMART" id="SM00248">
    <property type="entry name" value="ANK"/>
    <property type="match status" value="3"/>
</dbReference>
<dbReference type="InterPro" id="IPR036770">
    <property type="entry name" value="Ankyrin_rpt-contain_sf"/>
</dbReference>
<dbReference type="SUPFAM" id="SSF48403">
    <property type="entry name" value="Ankyrin repeat"/>
    <property type="match status" value="1"/>
</dbReference>
<accession>A0A7R9P9X9</accession>
<proteinExistence type="predicted"/>
<dbReference type="PANTHER" id="PTHR24173:SF74">
    <property type="entry name" value="ANKYRIN REPEAT DOMAIN-CONTAINING PROTEIN 16"/>
    <property type="match status" value="1"/>
</dbReference>
<sequence length="169" mass="18458">MVIPSFVVYFEPFLRSGMADLIEACRACCHHLHDSSSGCTALHYAVDASQEETLQFAMDDGADIEAKDRQGWTPLMRGMVSESTISILQALVSRGADVNCCDRRNQTCLMQAVLSGRQDAVKLLIDAGVDLHSRNVYSNTALDMAIGRGYNPSAGGEPPGISRRFQEEE</sequence>
<feature type="region of interest" description="Disordered" evidence="4">
    <location>
        <begin position="150"/>
        <end position="169"/>
    </location>
</feature>
<evidence type="ECO:0000256" key="2">
    <source>
        <dbReference type="ARBA" id="ARBA00023043"/>
    </source>
</evidence>
<keyword evidence="2 3" id="KW-0040">ANK repeat</keyword>
<dbReference type="Pfam" id="PF12796">
    <property type="entry name" value="Ank_2"/>
    <property type="match status" value="1"/>
</dbReference>
<dbReference type="AlphaFoldDB" id="A0A7R9P9X9"/>
<keyword evidence="1" id="KW-0677">Repeat</keyword>
<dbReference type="PROSITE" id="PS50088">
    <property type="entry name" value="ANK_REPEAT"/>
    <property type="match status" value="3"/>
</dbReference>
<evidence type="ECO:0000256" key="1">
    <source>
        <dbReference type="ARBA" id="ARBA00022737"/>
    </source>
</evidence>
<dbReference type="Gene3D" id="1.25.40.20">
    <property type="entry name" value="Ankyrin repeat-containing domain"/>
    <property type="match status" value="2"/>
</dbReference>
<dbReference type="InterPro" id="IPR002110">
    <property type="entry name" value="Ankyrin_rpt"/>
</dbReference>
<feature type="repeat" description="ANK" evidence="3">
    <location>
        <begin position="70"/>
        <end position="103"/>
    </location>
</feature>
<dbReference type="PROSITE" id="PS50297">
    <property type="entry name" value="ANK_REP_REGION"/>
    <property type="match status" value="2"/>
</dbReference>
<dbReference type="EMBL" id="OE183319">
    <property type="protein sequence ID" value="CAD7575538.1"/>
    <property type="molecule type" value="Genomic_DNA"/>
</dbReference>
<feature type="repeat" description="ANK" evidence="3">
    <location>
        <begin position="37"/>
        <end position="69"/>
    </location>
</feature>
<feature type="repeat" description="ANK" evidence="3">
    <location>
        <begin position="104"/>
        <end position="136"/>
    </location>
</feature>
<name>A0A7R9P9X9_TIMCA</name>